<sequence>MAGEPGELYELHLENPDLDDLGTPVLVVALDGYIDAGAGVRLAIDALRTLPSSVVASFDVDELVDYRARRPPLTFERGGFHEYQAPKLQIHRVADEAGTPFLLLTGPEPDVQWERFVAAIGQLVDRFAVRLTVSLLAIPMGVPHTRPTGMTSHANRSGLLPAQPDLFGSMQVPGYATALMEYRFGQQGRDCVGFAAHVPHYLTRTEYPESARALIQATADAAGLLLPTSPLDEPAAVVAAQLASQIAENGEVADVVRALEQQYDSFVKSAESGSLLAQSAPLPTADELGAEFEAFLARQDPPREP</sequence>
<evidence type="ECO:0000313" key="1">
    <source>
        <dbReference type="EMBL" id="MBM9466539.1"/>
    </source>
</evidence>
<comment type="caution">
    <text evidence="1">The sequence shown here is derived from an EMBL/GenBank/DDBJ whole genome shotgun (WGS) entry which is preliminary data.</text>
</comment>
<organism evidence="1 2">
    <name type="scientific">Nakamurella leprariae</name>
    <dbReference type="NCBI Taxonomy" id="2803911"/>
    <lineage>
        <taxon>Bacteria</taxon>
        <taxon>Bacillati</taxon>
        <taxon>Actinomycetota</taxon>
        <taxon>Actinomycetes</taxon>
        <taxon>Nakamurellales</taxon>
        <taxon>Nakamurellaceae</taxon>
        <taxon>Nakamurella</taxon>
    </lineage>
</organism>
<dbReference type="InterPro" id="IPR038389">
    <property type="entry name" value="PSMG2_sf"/>
</dbReference>
<dbReference type="AlphaFoldDB" id="A0A939C0Y6"/>
<dbReference type="InterPro" id="IPR019151">
    <property type="entry name" value="Proteasome_assmbl_chaperone_2"/>
</dbReference>
<dbReference type="EMBL" id="JAERWK010000006">
    <property type="protein sequence ID" value="MBM9466539.1"/>
    <property type="molecule type" value="Genomic_DNA"/>
</dbReference>
<keyword evidence="2" id="KW-1185">Reference proteome</keyword>
<name>A0A939C0Y6_9ACTN</name>
<dbReference type="Gene3D" id="3.40.50.10900">
    <property type="entry name" value="PAC-like subunit"/>
    <property type="match status" value="1"/>
</dbReference>
<protein>
    <submittedName>
        <fullName evidence="1">PAC2 family protein</fullName>
    </submittedName>
</protein>
<dbReference type="RefSeq" id="WP_205259502.1">
    <property type="nucleotide sequence ID" value="NZ_JAERWK010000006.1"/>
</dbReference>
<dbReference type="Pfam" id="PF09754">
    <property type="entry name" value="PAC2"/>
    <property type="match status" value="1"/>
</dbReference>
<dbReference type="PIRSF" id="PIRSF028754">
    <property type="entry name" value="UCP028754"/>
    <property type="match status" value="1"/>
</dbReference>
<reference evidence="1" key="1">
    <citation type="submission" date="2021-01" db="EMBL/GenBank/DDBJ databases">
        <title>YIM 132084 draft genome.</title>
        <authorList>
            <person name="An D."/>
        </authorList>
    </citation>
    <scope>NUCLEOTIDE SEQUENCE</scope>
    <source>
        <strain evidence="1">YIM 132084</strain>
    </source>
</reference>
<evidence type="ECO:0000313" key="2">
    <source>
        <dbReference type="Proteomes" id="UP000663792"/>
    </source>
</evidence>
<dbReference type="Gene3D" id="1.10.287.100">
    <property type="match status" value="1"/>
</dbReference>
<accession>A0A939C0Y6</accession>
<proteinExistence type="predicted"/>
<dbReference type="Proteomes" id="UP000663792">
    <property type="component" value="Unassembled WGS sequence"/>
</dbReference>
<gene>
    <name evidence="1" type="ORF">JL106_04490</name>
</gene>
<dbReference type="InterPro" id="IPR008492">
    <property type="entry name" value="Rv2714-like"/>
</dbReference>
<dbReference type="SUPFAM" id="SSF159659">
    <property type="entry name" value="Cgl1923-like"/>
    <property type="match status" value="1"/>
</dbReference>